<dbReference type="Gene3D" id="3.15.10.40">
    <property type="entry name" value="Uncharacterised protein PF07273, DUF1439"/>
    <property type="match status" value="1"/>
</dbReference>
<keyword evidence="2" id="KW-1185">Reference proteome</keyword>
<organism evidence="1 2">
    <name type="scientific">Massilia pinisoli</name>
    <dbReference type="NCBI Taxonomy" id="1772194"/>
    <lineage>
        <taxon>Bacteria</taxon>
        <taxon>Pseudomonadati</taxon>
        <taxon>Pseudomonadota</taxon>
        <taxon>Betaproteobacteria</taxon>
        <taxon>Burkholderiales</taxon>
        <taxon>Oxalobacteraceae</taxon>
        <taxon>Telluria group</taxon>
        <taxon>Massilia</taxon>
    </lineage>
</organism>
<reference evidence="1 2" key="1">
    <citation type="submission" date="2022-08" db="EMBL/GenBank/DDBJ databases">
        <title>Reclassification of Massilia species as members of the genera Telluria, Duganella, Pseudoduganella, Mokoshia gen. nov. and Zemynaea gen. nov. using orthogonal and non-orthogonal genome-based approaches.</title>
        <authorList>
            <person name="Bowman J.P."/>
        </authorList>
    </citation>
    <scope>NUCLEOTIDE SEQUENCE [LARGE SCALE GENOMIC DNA]</scope>
    <source>
        <strain evidence="1 2">JCM 31316</strain>
    </source>
</reference>
<evidence type="ECO:0000313" key="1">
    <source>
        <dbReference type="EMBL" id="MCS0584929.1"/>
    </source>
</evidence>
<evidence type="ECO:0000313" key="2">
    <source>
        <dbReference type="Proteomes" id="UP001204151"/>
    </source>
</evidence>
<protein>
    <submittedName>
        <fullName evidence="1">DUF1439 domain-containing protein</fullName>
    </submittedName>
</protein>
<accession>A0ABT1ZZ72</accession>
<gene>
    <name evidence="1" type="ORF">NX784_25400</name>
</gene>
<dbReference type="RefSeq" id="WP_258819471.1">
    <property type="nucleotide sequence ID" value="NZ_JANUGW010000026.1"/>
</dbReference>
<comment type="caution">
    <text evidence="1">The sequence shown here is derived from an EMBL/GenBank/DDBJ whole genome shotgun (WGS) entry which is preliminary data.</text>
</comment>
<dbReference type="Pfam" id="PF07273">
    <property type="entry name" value="DUF1439"/>
    <property type="match status" value="1"/>
</dbReference>
<dbReference type="InterPro" id="IPR010835">
    <property type="entry name" value="DUF1439"/>
</dbReference>
<dbReference type="InterPro" id="IPR006311">
    <property type="entry name" value="TAT_signal"/>
</dbReference>
<proteinExistence type="predicted"/>
<name>A0ABT1ZZ72_9BURK</name>
<dbReference type="PROSITE" id="PS51318">
    <property type="entry name" value="TAT"/>
    <property type="match status" value="1"/>
</dbReference>
<dbReference type="EMBL" id="JANUGW010000026">
    <property type="protein sequence ID" value="MCS0584929.1"/>
    <property type="molecule type" value="Genomic_DNA"/>
</dbReference>
<dbReference type="Proteomes" id="UP001204151">
    <property type="component" value="Unassembled WGS sequence"/>
</dbReference>
<sequence length="192" mass="21344">MAVTQDGMTRRRFGKAALALAATGLLASCASMIGPRRIELLQARLQAGLERRFPLRNRMLQLFDVQLTRPRLAILSETDRVGLTLDVHVAPPFMRQSWDGTLALSGHLVLDNARNAVVLSATHVDRFDVDGMDSDRVRELGRAADVLVNQLLRDMPVYSFHPEDLRYAGVQFLPTRLETAPGALFVTLEPAR</sequence>